<evidence type="ECO:0000256" key="1">
    <source>
        <dbReference type="SAM" id="MobiDB-lite"/>
    </source>
</evidence>
<comment type="caution">
    <text evidence="2">The sequence shown here is derived from an EMBL/GenBank/DDBJ whole genome shotgun (WGS) entry which is preliminary data.</text>
</comment>
<dbReference type="PROSITE" id="PS51257">
    <property type="entry name" value="PROKAR_LIPOPROTEIN"/>
    <property type="match status" value="1"/>
</dbReference>
<dbReference type="EMBL" id="RZNX01000007">
    <property type="protein sequence ID" value="RUT29168.1"/>
    <property type="molecule type" value="Genomic_DNA"/>
</dbReference>
<feature type="region of interest" description="Disordered" evidence="1">
    <location>
        <begin position="404"/>
        <end position="442"/>
    </location>
</feature>
<gene>
    <name evidence="2" type="ORF">EJP77_15755</name>
</gene>
<proteinExistence type="predicted"/>
<keyword evidence="3" id="KW-1185">Reference proteome</keyword>
<reference evidence="2 3" key="1">
    <citation type="submission" date="2018-12" db="EMBL/GenBank/DDBJ databases">
        <authorList>
            <person name="Sun L."/>
            <person name="Chen Z."/>
        </authorList>
    </citation>
    <scope>NUCLEOTIDE SEQUENCE [LARGE SCALE GENOMIC DNA]</scope>
    <source>
        <strain evidence="2 3">3-5-3</strain>
    </source>
</reference>
<protein>
    <recommendedName>
        <fullName evidence="4">Sporulation protein</fullName>
    </recommendedName>
</protein>
<evidence type="ECO:0008006" key="4">
    <source>
        <dbReference type="Google" id="ProtNLM"/>
    </source>
</evidence>
<dbReference type="Pfam" id="PF09580">
    <property type="entry name" value="Spore_YhcN_YlaJ"/>
    <property type="match status" value="2"/>
</dbReference>
<dbReference type="InterPro" id="IPR019076">
    <property type="entry name" value="Spore_lipoprot_YhcN/YlaJ-like"/>
</dbReference>
<feature type="compositionally biased region" description="Low complexity" evidence="1">
    <location>
        <begin position="420"/>
        <end position="435"/>
    </location>
</feature>
<accession>A0A3S1DVM8</accession>
<evidence type="ECO:0000313" key="2">
    <source>
        <dbReference type="EMBL" id="RUT29168.1"/>
    </source>
</evidence>
<evidence type="ECO:0000313" key="3">
    <source>
        <dbReference type="Proteomes" id="UP000272464"/>
    </source>
</evidence>
<dbReference type="RefSeq" id="WP_127200199.1">
    <property type="nucleotide sequence ID" value="NZ_RZNX01000007.1"/>
</dbReference>
<sequence>MRGGKVVSLTLSAALLAGMVGITGCGKNPNNNNNFRTQNAKTGNRYDLNSVQNNRIMGLKYSPVLSNKVSSLSQVRTAQVLVTDRDAYVAVTLHGPHGTSGAGYSAKSVTPGGSRTGADGLGHGIGRSGVAGSLLDAVRGGTYGSSGTGGTRTYGTYGADGRGAGTNMGTGYYGGMNGGLSGNSYYSYGGGSGPRSSAGTGFGYAPGIGGTNTNATGMNGNIMNSRGMGTTTGNGTMNTNHPGLNGANNFSSNGLDANGLRSNSLRGTNGSYMNGTGGTTGGYGTGGSYGTNGNTGTYGTYGTNGTTGLNGTNGTTGSYGTHGTSGSYGTNGTGPLDTIPQSLKIEIEGKIKASAPHIQNVHVSGHPEFVSRVSGYATQSQGGQMLRGVESDFSSLIQRIFPSRAGTMTGPSGYTPAPRNTNGIGNTTNGPSTNGYSGGTTR</sequence>
<name>A0A3S1DVM8_9BACL</name>
<dbReference type="Proteomes" id="UP000272464">
    <property type="component" value="Unassembled WGS sequence"/>
</dbReference>
<organism evidence="2 3">
    <name type="scientific">Paenibacillus zeisoli</name>
    <dbReference type="NCBI Taxonomy" id="2496267"/>
    <lineage>
        <taxon>Bacteria</taxon>
        <taxon>Bacillati</taxon>
        <taxon>Bacillota</taxon>
        <taxon>Bacilli</taxon>
        <taxon>Bacillales</taxon>
        <taxon>Paenibacillaceae</taxon>
        <taxon>Paenibacillus</taxon>
    </lineage>
</organism>
<dbReference type="AlphaFoldDB" id="A0A3S1DVM8"/>
<dbReference type="OrthoDB" id="1707228at2"/>